<organism evidence="12 13">
    <name type="scientific">Alkalicoccobacillus plakortidis</name>
    <dbReference type="NCBI Taxonomy" id="444060"/>
    <lineage>
        <taxon>Bacteria</taxon>
        <taxon>Bacillati</taxon>
        <taxon>Bacillota</taxon>
        <taxon>Bacilli</taxon>
        <taxon>Bacillales</taxon>
        <taxon>Bacillaceae</taxon>
        <taxon>Alkalicoccobacillus</taxon>
    </lineage>
</organism>
<dbReference type="SMART" id="SM01057">
    <property type="entry name" value="Carb_anhydrase"/>
    <property type="match status" value="1"/>
</dbReference>
<dbReference type="PROSITE" id="PS51144">
    <property type="entry name" value="ALPHA_CA_2"/>
    <property type="match status" value="1"/>
</dbReference>
<evidence type="ECO:0000256" key="4">
    <source>
        <dbReference type="ARBA" id="ARBA00012925"/>
    </source>
</evidence>
<accession>A0ABT0XJS6</accession>
<evidence type="ECO:0000256" key="2">
    <source>
        <dbReference type="ARBA" id="ARBA00002904"/>
    </source>
</evidence>
<dbReference type="PROSITE" id="PS00162">
    <property type="entry name" value="ALPHA_CA_1"/>
    <property type="match status" value="1"/>
</dbReference>
<protein>
    <recommendedName>
        <fullName evidence="5 10">Carbonic anhydrase</fullName>
        <ecNumber evidence="4 10">4.2.1.1</ecNumber>
    </recommendedName>
</protein>
<comment type="cofactor">
    <cofactor evidence="1 10">
        <name>Zn(2+)</name>
        <dbReference type="ChEBI" id="CHEBI:29105"/>
    </cofactor>
</comment>
<keyword evidence="6 10" id="KW-0479">Metal-binding</keyword>
<keyword evidence="8 10" id="KW-0456">Lyase</keyword>
<evidence type="ECO:0000256" key="5">
    <source>
        <dbReference type="ARBA" id="ARBA00014628"/>
    </source>
</evidence>
<evidence type="ECO:0000256" key="10">
    <source>
        <dbReference type="RuleBase" id="RU367011"/>
    </source>
</evidence>
<evidence type="ECO:0000313" key="12">
    <source>
        <dbReference type="EMBL" id="MCM2676158.1"/>
    </source>
</evidence>
<dbReference type="EMBL" id="JAMQJY010000001">
    <property type="protein sequence ID" value="MCM2676158.1"/>
    <property type="molecule type" value="Genomic_DNA"/>
</dbReference>
<feature type="domain" description="Alpha-carbonic anhydrase" evidence="11">
    <location>
        <begin position="4"/>
        <end position="229"/>
    </location>
</feature>
<evidence type="ECO:0000256" key="7">
    <source>
        <dbReference type="ARBA" id="ARBA00022833"/>
    </source>
</evidence>
<dbReference type="RefSeq" id="WP_251607906.1">
    <property type="nucleotide sequence ID" value="NZ_JAMQJY010000001.1"/>
</dbReference>
<evidence type="ECO:0000313" key="13">
    <source>
        <dbReference type="Proteomes" id="UP001203665"/>
    </source>
</evidence>
<keyword evidence="7 10" id="KW-0862">Zinc</keyword>
<reference evidence="12" key="1">
    <citation type="submission" date="2022-06" db="EMBL/GenBank/DDBJ databases">
        <title>Alkalicoccobacillus porphyridii sp. nov., isolated from a marine red alga, Porphyridium purpureum and reclassification of Shouchella plakortidis and Shouchella gibsonii as Alkalicoccobacillus plakortidis comb. nov. and Alkalicoccobacillus gibsonii comb. nov.</title>
        <authorList>
            <person name="Kim K.H."/>
            <person name="Lee J.K."/>
            <person name="Han D.M."/>
            <person name="Baek J.H."/>
            <person name="Jeon C.O."/>
        </authorList>
    </citation>
    <scope>NUCLEOTIDE SEQUENCE</scope>
    <source>
        <strain evidence="12">DSM 19153</strain>
    </source>
</reference>
<name>A0ABT0XJS6_9BACI</name>
<comment type="similarity">
    <text evidence="3 10">Belongs to the alpha-carbonic anhydrase family.</text>
</comment>
<evidence type="ECO:0000256" key="9">
    <source>
        <dbReference type="ARBA" id="ARBA00048348"/>
    </source>
</evidence>
<comment type="catalytic activity">
    <reaction evidence="9 10">
        <text>hydrogencarbonate + H(+) = CO2 + H2O</text>
        <dbReference type="Rhea" id="RHEA:10748"/>
        <dbReference type="ChEBI" id="CHEBI:15377"/>
        <dbReference type="ChEBI" id="CHEBI:15378"/>
        <dbReference type="ChEBI" id="CHEBI:16526"/>
        <dbReference type="ChEBI" id="CHEBI:17544"/>
        <dbReference type="EC" id="4.2.1.1"/>
    </reaction>
</comment>
<sequence length="229" mass="25945">MRKKGWSYSGSTGPQFWADLHDEYIACSQGKEQSPVALHNEDASDEGKWSLDLDYNETDFSIENNGHTIQANVGDHSSNKLIVNGTDYKLAQFHFHSQSEHTLDDDYYEMELHLVHQDEEDNLAVLGVLIEEGEKNETLANMWDVIPETEGEADETISLNPSELVPKDLSTFQYHGSLTTPPCSDHVKWSVSDTSISMSAEQLQTFQQIYPDNHRPIQDLGDREIGTHY</sequence>
<keyword evidence="13" id="KW-1185">Reference proteome</keyword>
<evidence type="ECO:0000256" key="8">
    <source>
        <dbReference type="ARBA" id="ARBA00023239"/>
    </source>
</evidence>
<comment type="caution">
    <text evidence="12">The sequence shown here is derived from an EMBL/GenBank/DDBJ whole genome shotgun (WGS) entry which is preliminary data.</text>
</comment>
<comment type="function">
    <text evidence="2 10">Reversible hydration of carbon dioxide.</text>
</comment>
<evidence type="ECO:0000256" key="3">
    <source>
        <dbReference type="ARBA" id="ARBA00010718"/>
    </source>
</evidence>
<dbReference type="CDD" id="cd03124">
    <property type="entry name" value="alpha_CA_prokaryotic_like"/>
    <property type="match status" value="1"/>
</dbReference>
<dbReference type="InterPro" id="IPR023561">
    <property type="entry name" value="Carbonic_anhydrase_a-class"/>
</dbReference>
<dbReference type="Pfam" id="PF00194">
    <property type="entry name" value="Carb_anhydrase"/>
    <property type="match status" value="1"/>
</dbReference>
<dbReference type="EC" id="4.2.1.1" evidence="4 10"/>
<dbReference type="SUPFAM" id="SSF51069">
    <property type="entry name" value="Carbonic anhydrase"/>
    <property type="match status" value="1"/>
</dbReference>
<dbReference type="PANTHER" id="PTHR18952">
    <property type="entry name" value="CARBONIC ANHYDRASE"/>
    <property type="match status" value="1"/>
</dbReference>
<dbReference type="InterPro" id="IPR001148">
    <property type="entry name" value="CA_dom"/>
</dbReference>
<dbReference type="PANTHER" id="PTHR18952:SF265">
    <property type="entry name" value="CARBONIC ANHYDRASE"/>
    <property type="match status" value="1"/>
</dbReference>
<evidence type="ECO:0000256" key="6">
    <source>
        <dbReference type="ARBA" id="ARBA00022723"/>
    </source>
</evidence>
<evidence type="ECO:0000259" key="11">
    <source>
        <dbReference type="PROSITE" id="PS51144"/>
    </source>
</evidence>
<dbReference type="InterPro" id="IPR018338">
    <property type="entry name" value="Carbonic_anhydrase_a-class_CS"/>
</dbReference>
<dbReference type="Proteomes" id="UP001203665">
    <property type="component" value="Unassembled WGS sequence"/>
</dbReference>
<evidence type="ECO:0000256" key="1">
    <source>
        <dbReference type="ARBA" id="ARBA00001947"/>
    </source>
</evidence>
<gene>
    <name evidence="12" type="ORF">NDM98_12060</name>
</gene>
<dbReference type="InterPro" id="IPR036398">
    <property type="entry name" value="CA_dom_sf"/>
</dbReference>
<dbReference type="Gene3D" id="3.10.200.10">
    <property type="entry name" value="Alpha carbonic anhydrase"/>
    <property type="match status" value="1"/>
</dbReference>
<proteinExistence type="inferred from homology"/>
<dbReference type="InterPro" id="IPR041891">
    <property type="entry name" value="Alpha_CA_prokaryot-like"/>
</dbReference>